<evidence type="ECO:0000313" key="1">
    <source>
        <dbReference type="EMBL" id="MDR7355903.1"/>
    </source>
</evidence>
<evidence type="ECO:0008006" key="3">
    <source>
        <dbReference type="Google" id="ProtNLM"/>
    </source>
</evidence>
<protein>
    <recommendedName>
        <fullName evidence="3">DUF3046 domain-containing protein</fullName>
    </recommendedName>
</protein>
<proteinExistence type="predicted"/>
<dbReference type="EMBL" id="JAVDYF010000001">
    <property type="protein sequence ID" value="MDR7355903.1"/>
    <property type="molecule type" value="Genomic_DNA"/>
</dbReference>
<dbReference type="RefSeq" id="WP_277103750.1">
    <property type="nucleotide sequence ID" value="NZ_BAAAJS010000022.1"/>
</dbReference>
<comment type="caution">
    <text evidence="1">The sequence shown here is derived from an EMBL/GenBank/DDBJ whole genome shotgun (WGS) entry which is preliminary data.</text>
</comment>
<dbReference type="InterPro" id="IPR021408">
    <property type="entry name" value="DUF3046"/>
</dbReference>
<name>A0ABU2BDU7_9CORY</name>
<sequence length="68" mass="7786">MRLTEFHRLINDEFGDSQGGWVLHSHVIAELGGTAEELIERGISPRVVWQALCDDFRIPVERRLGKDI</sequence>
<dbReference type="Proteomes" id="UP001183619">
    <property type="component" value="Unassembled WGS sequence"/>
</dbReference>
<accession>A0ABU2BDU7</accession>
<reference evidence="1 2" key="1">
    <citation type="submission" date="2023-07" db="EMBL/GenBank/DDBJ databases">
        <title>Sequencing the genomes of 1000 actinobacteria strains.</title>
        <authorList>
            <person name="Klenk H.-P."/>
        </authorList>
    </citation>
    <scope>NUCLEOTIDE SEQUENCE [LARGE SCALE GENOMIC DNA]</scope>
    <source>
        <strain evidence="1 2">DSM 44508</strain>
    </source>
</reference>
<organism evidence="1 2">
    <name type="scientific">Corynebacterium felinum</name>
    <dbReference type="NCBI Taxonomy" id="131318"/>
    <lineage>
        <taxon>Bacteria</taxon>
        <taxon>Bacillati</taxon>
        <taxon>Actinomycetota</taxon>
        <taxon>Actinomycetes</taxon>
        <taxon>Mycobacteriales</taxon>
        <taxon>Corynebacteriaceae</taxon>
        <taxon>Corynebacterium</taxon>
    </lineage>
</organism>
<gene>
    <name evidence="1" type="ORF">J2S37_002441</name>
</gene>
<dbReference type="Pfam" id="PF11248">
    <property type="entry name" value="DUF3046"/>
    <property type="match status" value="1"/>
</dbReference>
<evidence type="ECO:0000313" key="2">
    <source>
        <dbReference type="Proteomes" id="UP001183619"/>
    </source>
</evidence>
<keyword evidence="2" id="KW-1185">Reference proteome</keyword>